<evidence type="ECO:0000256" key="1">
    <source>
        <dbReference type="ARBA" id="ARBA00006739"/>
    </source>
</evidence>
<name>A0A967AY60_9FLAO</name>
<keyword evidence="2" id="KW-0328">Glycosyltransferase</keyword>
<evidence type="ECO:0000256" key="3">
    <source>
        <dbReference type="ARBA" id="ARBA00022679"/>
    </source>
</evidence>
<evidence type="ECO:0000313" key="6">
    <source>
        <dbReference type="Proteomes" id="UP000707206"/>
    </source>
</evidence>
<evidence type="ECO:0000256" key="2">
    <source>
        <dbReference type="ARBA" id="ARBA00022676"/>
    </source>
</evidence>
<dbReference type="AlphaFoldDB" id="A0A967AY60"/>
<dbReference type="RefSeq" id="WP_152575786.1">
    <property type="nucleotide sequence ID" value="NZ_VIKU02000007.1"/>
</dbReference>
<keyword evidence="3" id="KW-0808">Transferase</keyword>
<gene>
    <name evidence="5" type="ORF">FK220_018170</name>
</gene>
<dbReference type="EMBL" id="VIKU02000007">
    <property type="protein sequence ID" value="NHF61285.1"/>
    <property type="molecule type" value="Genomic_DNA"/>
</dbReference>
<dbReference type="SUPFAM" id="SSF53448">
    <property type="entry name" value="Nucleotide-diphospho-sugar transferases"/>
    <property type="match status" value="1"/>
</dbReference>
<reference evidence="5" key="1">
    <citation type="submission" date="2019-07" db="EMBL/GenBank/DDBJ databases">
        <authorList>
            <person name="De-Chao Zhang Q."/>
        </authorList>
    </citation>
    <scope>NUCLEOTIDE SEQUENCE</scope>
    <source>
        <strain evidence="5">TP-CH-4</strain>
    </source>
</reference>
<dbReference type="CDD" id="cd04186">
    <property type="entry name" value="GT_2_like_c"/>
    <property type="match status" value="1"/>
</dbReference>
<protein>
    <submittedName>
        <fullName evidence="5">Glycosyltransferase family 2 protein</fullName>
    </submittedName>
</protein>
<keyword evidence="6" id="KW-1185">Reference proteome</keyword>
<evidence type="ECO:0000259" key="4">
    <source>
        <dbReference type="Pfam" id="PF00535"/>
    </source>
</evidence>
<dbReference type="PANTHER" id="PTHR43179:SF12">
    <property type="entry name" value="GALACTOFURANOSYLTRANSFERASE GLFT2"/>
    <property type="match status" value="1"/>
</dbReference>
<dbReference type="GO" id="GO:0016757">
    <property type="term" value="F:glycosyltransferase activity"/>
    <property type="evidence" value="ECO:0007669"/>
    <property type="project" value="UniProtKB-KW"/>
</dbReference>
<accession>A0A967AY60</accession>
<dbReference type="Proteomes" id="UP000707206">
    <property type="component" value="Unassembled WGS sequence"/>
</dbReference>
<sequence>MNKTPTKKHRYDVAIIIVNYNSSEYTIQCIERVLEKSKSPLSLQIIIVDNASEEKDFTFLQNFIFKLNSEKVILHRSRINTGFGGGNMYGVQQANAEYYLFLNNDTLLMNDAVSYCHDFMEKTEDAAVCGAQIYNEYHKKEVSFDHFTSFAREVFGKKAIESLLSKPDRRKTYTNPIAVDYVNGSFMFFRASDFNAVGGFDTNIFLYFEESDICHRLRKNGRYTYFLPTPSYLHYQGKSIDKTGIPIATKIELKTSMFYVIRKNYGYLHYQLLRLFFVFRYGLTTLIKPKYAPLFHRILIGLPLGKSLKQKQQIRD</sequence>
<dbReference type="PANTHER" id="PTHR43179">
    <property type="entry name" value="RHAMNOSYLTRANSFERASE WBBL"/>
    <property type="match status" value="1"/>
</dbReference>
<feature type="domain" description="Glycosyltransferase 2-like" evidence="4">
    <location>
        <begin position="15"/>
        <end position="190"/>
    </location>
</feature>
<organism evidence="5 6">
    <name type="scientific">Pelagihabitans pacificus</name>
    <dbReference type="NCBI Taxonomy" id="2696054"/>
    <lineage>
        <taxon>Bacteria</taxon>
        <taxon>Pseudomonadati</taxon>
        <taxon>Bacteroidota</taxon>
        <taxon>Flavobacteriia</taxon>
        <taxon>Flavobacteriales</taxon>
        <taxon>Flavobacteriaceae</taxon>
        <taxon>Pelagihabitans</taxon>
    </lineage>
</organism>
<proteinExistence type="inferred from homology"/>
<comment type="caution">
    <text evidence="5">The sequence shown here is derived from an EMBL/GenBank/DDBJ whole genome shotgun (WGS) entry which is preliminary data.</text>
</comment>
<dbReference type="InterPro" id="IPR001173">
    <property type="entry name" value="Glyco_trans_2-like"/>
</dbReference>
<dbReference type="Gene3D" id="3.90.550.10">
    <property type="entry name" value="Spore Coat Polysaccharide Biosynthesis Protein SpsA, Chain A"/>
    <property type="match status" value="1"/>
</dbReference>
<dbReference type="InterPro" id="IPR029044">
    <property type="entry name" value="Nucleotide-diphossugar_trans"/>
</dbReference>
<dbReference type="Pfam" id="PF00535">
    <property type="entry name" value="Glycos_transf_2"/>
    <property type="match status" value="1"/>
</dbReference>
<evidence type="ECO:0000313" key="5">
    <source>
        <dbReference type="EMBL" id="NHF61285.1"/>
    </source>
</evidence>
<reference evidence="5" key="2">
    <citation type="submission" date="2020-03" db="EMBL/GenBank/DDBJ databases">
        <title>Flavobacteriaceae bacterium strain TP-CH-4, a member of the family Flavobacteriaceae isolated from a deep-sea seamount.</title>
        <authorList>
            <person name="Zhang D.-C."/>
        </authorList>
    </citation>
    <scope>NUCLEOTIDE SEQUENCE</scope>
    <source>
        <strain evidence="5">TP-CH-4</strain>
    </source>
</reference>
<comment type="similarity">
    <text evidence="1">Belongs to the glycosyltransferase 2 family.</text>
</comment>